<evidence type="ECO:0000313" key="2">
    <source>
        <dbReference type="EMBL" id="OGM09416.1"/>
    </source>
</evidence>
<name>A0A1F7X2V8_9BACT</name>
<dbReference type="PANTHER" id="PTHR12526">
    <property type="entry name" value="GLYCOSYLTRANSFERASE"/>
    <property type="match status" value="1"/>
</dbReference>
<dbReference type="EMBL" id="MGFR01000005">
    <property type="protein sequence ID" value="OGM09416.1"/>
    <property type="molecule type" value="Genomic_DNA"/>
</dbReference>
<protein>
    <recommendedName>
        <fullName evidence="1">Glycosyl transferase family 1 domain-containing protein</fullName>
    </recommendedName>
</protein>
<dbReference type="InterPro" id="IPR001296">
    <property type="entry name" value="Glyco_trans_1"/>
</dbReference>
<evidence type="ECO:0000259" key="1">
    <source>
        <dbReference type="Pfam" id="PF00534"/>
    </source>
</evidence>
<dbReference type="AlphaFoldDB" id="A0A1F7X2V8"/>
<organism evidence="2 3">
    <name type="scientific">Candidatus Woesebacteria bacterium RBG_13_46_13</name>
    <dbReference type="NCBI Taxonomy" id="1802479"/>
    <lineage>
        <taxon>Bacteria</taxon>
        <taxon>Candidatus Woeseibacteriota</taxon>
    </lineage>
</organism>
<sequence>MRAAIYNPYLDTLGGGERYSLAVATVLQNKGYKVDVQWRSPSVKNKLEDRFGIKLTDINFVKDIARGDGYDLCFWVSDGSIPALKARKNLLHFQVPFHGVKGVTLLNKMKLWRISKVICNSRFTKSFIDAEYGVDSAVIYPPVAIEKIRPKIKEDIITFVGRFSQLTQAKNQDVLIKAFKRLYDSGYSEWKLILAGGAEIGGKEYLENIKKISSGYPIEIVESPTFKEICTLYGRAKIFWSAVGFGAKEEKEPEKFEHFGISAVEAMAAGAAPLVYRGGGYKEIVREGENGFLWASTQELLKNTRTLIETKGLLVKLGREARLDSKKYSYDVFAEKLSALL</sequence>
<dbReference type="SUPFAM" id="SSF53756">
    <property type="entry name" value="UDP-Glycosyltransferase/glycogen phosphorylase"/>
    <property type="match status" value="1"/>
</dbReference>
<dbReference type="Proteomes" id="UP000176778">
    <property type="component" value="Unassembled WGS sequence"/>
</dbReference>
<feature type="domain" description="Glycosyl transferase family 1" evidence="1">
    <location>
        <begin position="148"/>
        <end position="322"/>
    </location>
</feature>
<gene>
    <name evidence="2" type="ORF">A2Y68_00385</name>
</gene>
<dbReference type="GO" id="GO:0016757">
    <property type="term" value="F:glycosyltransferase activity"/>
    <property type="evidence" value="ECO:0007669"/>
    <property type="project" value="InterPro"/>
</dbReference>
<dbReference type="STRING" id="1802479.A2Y68_00385"/>
<accession>A0A1F7X2V8</accession>
<dbReference type="Pfam" id="PF00534">
    <property type="entry name" value="Glycos_transf_1"/>
    <property type="match status" value="1"/>
</dbReference>
<evidence type="ECO:0000313" key="3">
    <source>
        <dbReference type="Proteomes" id="UP000176778"/>
    </source>
</evidence>
<proteinExistence type="predicted"/>
<dbReference type="Gene3D" id="3.40.50.2000">
    <property type="entry name" value="Glycogen Phosphorylase B"/>
    <property type="match status" value="2"/>
</dbReference>
<reference evidence="2 3" key="1">
    <citation type="journal article" date="2016" name="Nat. Commun.">
        <title>Thousands of microbial genomes shed light on interconnected biogeochemical processes in an aquifer system.</title>
        <authorList>
            <person name="Anantharaman K."/>
            <person name="Brown C.T."/>
            <person name="Hug L.A."/>
            <person name="Sharon I."/>
            <person name="Castelle C.J."/>
            <person name="Probst A.J."/>
            <person name="Thomas B.C."/>
            <person name="Singh A."/>
            <person name="Wilkins M.J."/>
            <person name="Karaoz U."/>
            <person name="Brodie E.L."/>
            <person name="Williams K.H."/>
            <person name="Hubbard S.S."/>
            <person name="Banfield J.F."/>
        </authorList>
    </citation>
    <scope>NUCLEOTIDE SEQUENCE [LARGE SCALE GENOMIC DNA]</scope>
</reference>
<comment type="caution">
    <text evidence="2">The sequence shown here is derived from an EMBL/GenBank/DDBJ whole genome shotgun (WGS) entry which is preliminary data.</text>
</comment>
<dbReference type="CDD" id="cd03801">
    <property type="entry name" value="GT4_PimA-like"/>
    <property type="match status" value="1"/>
</dbReference>